<feature type="domain" description="DUF4185" evidence="1">
    <location>
        <begin position="210"/>
        <end position="520"/>
    </location>
</feature>
<name>A0A7G8PLP8_9MYCO</name>
<dbReference type="InterPro" id="IPR025442">
    <property type="entry name" value="DUF4185"/>
</dbReference>
<dbReference type="EMBL" id="CP059894">
    <property type="protein sequence ID" value="QNJ95264.1"/>
    <property type="molecule type" value="Genomic_DNA"/>
</dbReference>
<dbReference type="AlphaFoldDB" id="A0A7G8PLP8"/>
<dbReference type="KEGG" id="mflu:HZU40_14130"/>
<evidence type="ECO:0000313" key="3">
    <source>
        <dbReference type="Proteomes" id="UP000515498"/>
    </source>
</evidence>
<sequence length="533" mass="55696">MALTLQELLNWPPEIGDLGNAAHDVATNHADSADFLRSAMQAADWDGESGDTARQAVFSTAGDHDKQAERIKAAAALIETAHQDADTLANKVKDILNYAAEAPAVKVDPATNVVSPPDSYNYMDAETQTKVSEKIADLKARIADAIIEGDRIDDELAKAIAKASGLPEPAPTATSLEDLMLGPPGGPLRPGEARNHGPVAGTGSDPGIPGIGAADLGEVVTLPDGKQVAIFGDAFEGDHVGADPHYRSVAVPVSFDSEGHPHYGPPLTGPKGSPNELFRIPQAALDADPAINDTLPGGTVKVGNDTYMMVVGTKNNLEPAGSWLVKVNNDFSKPLEALPGSWAPSSGPDARPTQISGFQSSKDGKIYIAADSFDRSSGVSMYQVDPNAGGNITDRGTWQPWTGTGFGAPTDTPTIVSPDRYGELSFQEVQGHAVLSGFNVHNGPDGAVEVLVGDSPTSVFDNVPTVVVQNGTPQGPNWVPQPYGGFIMPGSTLDNMNILVSQWHQPANAVGAPIGPGIYNSQQVNVNVNQPPR</sequence>
<evidence type="ECO:0000313" key="2">
    <source>
        <dbReference type="EMBL" id="QNJ95264.1"/>
    </source>
</evidence>
<protein>
    <submittedName>
        <fullName evidence="2">DUF4185 domain-containing protein</fullName>
    </submittedName>
</protein>
<gene>
    <name evidence="2" type="ORF">HZU40_14130</name>
</gene>
<dbReference type="RefSeq" id="WP_187098758.1">
    <property type="nucleotide sequence ID" value="NZ_CP059894.1"/>
</dbReference>
<reference evidence="2 3" key="1">
    <citation type="submission" date="2020-07" db="EMBL/GenBank/DDBJ databases">
        <title>Draft genome sequence of four isobutane-metabolizing strains capable of cometabolically degrading diverse ether contaminants.</title>
        <authorList>
            <person name="Chen W."/>
            <person name="Faulkner N."/>
            <person name="Smith C."/>
            <person name="Hyman M."/>
        </authorList>
    </citation>
    <scope>NUCLEOTIDE SEQUENCE [LARGE SCALE GENOMIC DNA]</scope>
    <source>
        <strain evidence="2 3">2A</strain>
    </source>
</reference>
<dbReference type="Pfam" id="PF13810">
    <property type="entry name" value="DUF4185"/>
    <property type="match status" value="1"/>
</dbReference>
<organism evidence="2 3">
    <name type="scientific">Mycolicibacterium fluoranthenivorans</name>
    <dbReference type="NCBI Taxonomy" id="258505"/>
    <lineage>
        <taxon>Bacteria</taxon>
        <taxon>Bacillati</taxon>
        <taxon>Actinomycetota</taxon>
        <taxon>Actinomycetes</taxon>
        <taxon>Mycobacteriales</taxon>
        <taxon>Mycobacteriaceae</taxon>
        <taxon>Mycolicibacterium</taxon>
    </lineage>
</organism>
<dbReference type="Proteomes" id="UP000515498">
    <property type="component" value="Chromosome"/>
</dbReference>
<accession>A0A7G8PLP8</accession>
<evidence type="ECO:0000259" key="1">
    <source>
        <dbReference type="Pfam" id="PF13810"/>
    </source>
</evidence>
<proteinExistence type="predicted"/>